<dbReference type="Proteomes" id="UP001061958">
    <property type="component" value="Unassembled WGS sequence"/>
</dbReference>
<comment type="caution">
    <text evidence="1">The sequence shown here is derived from an EMBL/GenBank/DDBJ whole genome shotgun (WGS) entry which is preliminary data.</text>
</comment>
<evidence type="ECO:0000313" key="1">
    <source>
        <dbReference type="EMBL" id="GJQ13843.1"/>
    </source>
</evidence>
<proteinExistence type="predicted"/>
<dbReference type="EMBL" id="BQMJ01000048">
    <property type="protein sequence ID" value="GJQ13843.1"/>
    <property type="molecule type" value="Genomic_DNA"/>
</dbReference>
<accession>A0A9C7PZM6</accession>
<organism evidence="1 2">
    <name type="scientific">Galdieria partita</name>
    <dbReference type="NCBI Taxonomy" id="83374"/>
    <lineage>
        <taxon>Eukaryota</taxon>
        <taxon>Rhodophyta</taxon>
        <taxon>Bangiophyceae</taxon>
        <taxon>Galdieriales</taxon>
        <taxon>Galdieriaceae</taxon>
        <taxon>Galdieria</taxon>
    </lineage>
</organism>
<dbReference type="AlphaFoldDB" id="A0A9C7PZM6"/>
<sequence length="324" mass="38148">MEEKISVWDAVGRERFVYRQSKERWLLLETLIFVPFLPQDNAYLDNEGVEKEDSETACDWNQKQCQQLMSCPFDCFWCHLLYNHSLQRFLSDFCRFRRPYYDSPRGRYSWLDKLVYDIFYRASSPQDCLSDASVNISTVFYPLWDGQVSQLVHLSLLWDWFGIFPGIVVHLVSRIFHFYPLDIQKEWWNGPCLEAWSVACDAVESNPSYVVHILDALRGIYCYALQDGIKSTLSIHHGKEERDECMDMLLSMIDHLLQRIWNIPSFPYMVLVMGCVKSIVSNHHTSREEVENRKSSLSLVGYEWLMALSVVEQPNVESCDFRLE</sequence>
<name>A0A9C7PZM6_9RHOD</name>
<evidence type="ECO:0000313" key="2">
    <source>
        <dbReference type="Proteomes" id="UP001061958"/>
    </source>
</evidence>
<gene>
    <name evidence="1" type="ORF">GpartN1_g5634.t1</name>
</gene>
<keyword evidence="2" id="KW-1185">Reference proteome</keyword>
<reference evidence="1" key="2">
    <citation type="submission" date="2022-01" db="EMBL/GenBank/DDBJ databases">
        <authorList>
            <person name="Hirooka S."/>
            <person name="Miyagishima S.Y."/>
        </authorList>
    </citation>
    <scope>NUCLEOTIDE SEQUENCE</scope>
    <source>
        <strain evidence="1">NBRC 102759</strain>
    </source>
</reference>
<dbReference type="OrthoDB" id="7088at2759"/>
<protein>
    <submittedName>
        <fullName evidence="1">Uncharacterized protein</fullName>
    </submittedName>
</protein>
<reference evidence="1" key="1">
    <citation type="journal article" date="2022" name="Proc. Natl. Acad. Sci. U.S.A.">
        <title>Life cycle and functional genomics of the unicellular red alga Galdieria for elucidating algal and plant evolution and industrial use.</title>
        <authorList>
            <person name="Hirooka S."/>
            <person name="Itabashi T."/>
            <person name="Ichinose T.M."/>
            <person name="Onuma R."/>
            <person name="Fujiwara T."/>
            <person name="Yamashita S."/>
            <person name="Jong L.W."/>
            <person name="Tomita R."/>
            <person name="Iwane A.H."/>
            <person name="Miyagishima S.Y."/>
        </authorList>
    </citation>
    <scope>NUCLEOTIDE SEQUENCE</scope>
    <source>
        <strain evidence="1">NBRC 102759</strain>
    </source>
</reference>